<feature type="compositionally biased region" description="Low complexity" evidence="8">
    <location>
        <begin position="275"/>
        <end position="292"/>
    </location>
</feature>
<feature type="compositionally biased region" description="Basic and acidic residues" evidence="8">
    <location>
        <begin position="30"/>
        <end position="43"/>
    </location>
</feature>
<dbReference type="SMART" id="SM00338">
    <property type="entry name" value="BRLZ"/>
    <property type="match status" value="1"/>
</dbReference>
<dbReference type="PROSITE" id="PS00036">
    <property type="entry name" value="BZIP_BASIC"/>
    <property type="match status" value="1"/>
</dbReference>
<feature type="coiled-coil region" evidence="7">
    <location>
        <begin position="129"/>
        <end position="174"/>
    </location>
</feature>
<feature type="region of interest" description="Disordered" evidence="8">
    <location>
        <begin position="1"/>
        <end position="98"/>
    </location>
</feature>
<dbReference type="SUPFAM" id="SSF57959">
    <property type="entry name" value="Leucine zipper domain"/>
    <property type="match status" value="1"/>
</dbReference>
<evidence type="ECO:0000259" key="9">
    <source>
        <dbReference type="PROSITE" id="PS50217"/>
    </source>
</evidence>
<feature type="compositionally biased region" description="Low complexity" evidence="8">
    <location>
        <begin position="359"/>
        <end position="369"/>
    </location>
</feature>
<dbReference type="Gene3D" id="1.20.5.170">
    <property type="match status" value="1"/>
</dbReference>
<feature type="region of interest" description="Disordered" evidence="8">
    <location>
        <begin position="199"/>
        <end position="228"/>
    </location>
</feature>
<dbReference type="PROSITE" id="PS50217">
    <property type="entry name" value="BZIP"/>
    <property type="match status" value="1"/>
</dbReference>
<evidence type="ECO:0000256" key="1">
    <source>
        <dbReference type="ARBA" id="ARBA00004123"/>
    </source>
</evidence>
<feature type="region of interest" description="Disordered" evidence="8">
    <location>
        <begin position="261"/>
        <end position="292"/>
    </location>
</feature>
<keyword evidence="5" id="KW-0804">Transcription</keyword>
<protein>
    <submittedName>
        <fullName evidence="10">Transcription factor HY5</fullName>
    </submittedName>
</protein>
<dbReference type="EMBL" id="PGGS01000160">
    <property type="protein sequence ID" value="PNH07814.1"/>
    <property type="molecule type" value="Genomic_DNA"/>
</dbReference>
<dbReference type="AlphaFoldDB" id="A0A2J8A5L4"/>
<dbReference type="OrthoDB" id="674948at2759"/>
<dbReference type="InterPro" id="IPR004827">
    <property type="entry name" value="bZIP"/>
</dbReference>
<reference evidence="10 11" key="1">
    <citation type="journal article" date="2017" name="Mol. Biol. Evol.">
        <title>The 4-celled Tetrabaena socialis nuclear genome reveals the essential components for genetic control of cell number at the origin of multicellularity in the volvocine lineage.</title>
        <authorList>
            <person name="Featherston J."/>
            <person name="Arakaki Y."/>
            <person name="Hanschen E.R."/>
            <person name="Ferris P.J."/>
            <person name="Michod R.E."/>
            <person name="Olson B.J.S.C."/>
            <person name="Nozaki H."/>
            <person name="Durand P.M."/>
        </authorList>
    </citation>
    <scope>NUCLEOTIDE SEQUENCE [LARGE SCALE GENOMIC DNA]</scope>
    <source>
        <strain evidence="10 11">NIES-571</strain>
    </source>
</reference>
<comment type="caution">
    <text evidence="10">The sequence shown here is derived from an EMBL/GenBank/DDBJ whole genome shotgun (WGS) entry which is preliminary data.</text>
</comment>
<keyword evidence="6" id="KW-0539">Nucleus</keyword>
<dbReference type="PANTHER" id="PTHR47416">
    <property type="entry name" value="BASIC-LEUCINE ZIPPER TRANSCRIPTION FACTOR F-RELATED"/>
    <property type="match status" value="1"/>
</dbReference>
<evidence type="ECO:0000256" key="8">
    <source>
        <dbReference type="SAM" id="MobiDB-lite"/>
    </source>
</evidence>
<keyword evidence="7" id="KW-0175">Coiled coil</keyword>
<keyword evidence="4" id="KW-0238">DNA-binding</keyword>
<feature type="compositionally biased region" description="Acidic residues" evidence="8">
    <location>
        <begin position="74"/>
        <end position="88"/>
    </location>
</feature>
<evidence type="ECO:0000256" key="2">
    <source>
        <dbReference type="ARBA" id="ARBA00007163"/>
    </source>
</evidence>
<feature type="region of interest" description="Disordered" evidence="8">
    <location>
        <begin position="359"/>
        <end position="382"/>
    </location>
</feature>
<comment type="similarity">
    <text evidence="2">Belongs to the bZIP family.</text>
</comment>
<dbReference type="InterPro" id="IPR046347">
    <property type="entry name" value="bZIP_sf"/>
</dbReference>
<keyword evidence="11" id="KW-1185">Reference proteome</keyword>
<dbReference type="GO" id="GO:0003700">
    <property type="term" value="F:DNA-binding transcription factor activity"/>
    <property type="evidence" value="ECO:0007669"/>
    <property type="project" value="InterPro"/>
</dbReference>
<dbReference type="CDD" id="cd14704">
    <property type="entry name" value="bZIP_HY5-like"/>
    <property type="match status" value="1"/>
</dbReference>
<evidence type="ECO:0000256" key="4">
    <source>
        <dbReference type="ARBA" id="ARBA00023125"/>
    </source>
</evidence>
<evidence type="ECO:0000256" key="5">
    <source>
        <dbReference type="ARBA" id="ARBA00023163"/>
    </source>
</evidence>
<evidence type="ECO:0000256" key="6">
    <source>
        <dbReference type="ARBA" id="ARBA00023242"/>
    </source>
</evidence>
<accession>A0A2J8A5L4</accession>
<dbReference type="GO" id="GO:0005634">
    <property type="term" value="C:nucleus"/>
    <property type="evidence" value="ECO:0007669"/>
    <property type="project" value="UniProtKB-SubCell"/>
</dbReference>
<feature type="domain" description="BZIP" evidence="9">
    <location>
        <begin position="115"/>
        <end position="178"/>
    </location>
</feature>
<keyword evidence="3" id="KW-0805">Transcription regulation</keyword>
<sequence length="439" mass="44584">MPPFPSACKSELDVLPAQRPSRELTPSQRGELELAKSRAERAASGRTKQQPHGGGGKRARGGGGRYHEASLPNSDDDDNDGEQSDGELELSKLSPEEQERLLSARLASGGAGDKDARRLKRLLRNRVSAQQARERKKQYVSSLEDQIREQQAHIGLLEGRVEAVEAQNEALRNIVRTMRGFTDAPPAAPAAAAAANGAVPGAAGRANGPPPAGGGAGGAGRSVGAARESRRAAASEAAAAALQAEAAAAAAALQQVGAQVVPDQGPHGGLGGPDGALPLDEPQQQQQVPLRQLPQDRHSRGHLLSGPGPRHSPLAEQQLLLQQARSPPLDGGQAAQWLGGGGAGMGFGGIGGAAAAAAAAQRPPGHSSDGSGGAGAAAGPSHGLWGQLPHSLHSVGPQSQPQLLPMHPGVPPALECGDVLGDAGVVPPSFAVSDLMPEY</sequence>
<dbReference type="Proteomes" id="UP000236333">
    <property type="component" value="Unassembled WGS sequence"/>
</dbReference>
<gene>
    <name evidence="10" type="ORF">TSOC_005702</name>
</gene>
<dbReference type="PANTHER" id="PTHR47416:SF8">
    <property type="entry name" value="BASIC-LEUCINE ZIPPER TRANSCRIPTION FACTOR E-RELATED"/>
    <property type="match status" value="1"/>
</dbReference>
<proteinExistence type="inferred from homology"/>
<evidence type="ECO:0000256" key="7">
    <source>
        <dbReference type="SAM" id="Coils"/>
    </source>
</evidence>
<dbReference type="GO" id="GO:0003677">
    <property type="term" value="F:DNA binding"/>
    <property type="evidence" value="ECO:0007669"/>
    <property type="project" value="UniProtKB-KW"/>
</dbReference>
<evidence type="ECO:0000313" key="11">
    <source>
        <dbReference type="Proteomes" id="UP000236333"/>
    </source>
</evidence>
<evidence type="ECO:0000256" key="3">
    <source>
        <dbReference type="ARBA" id="ARBA00023015"/>
    </source>
</evidence>
<organism evidence="10 11">
    <name type="scientific">Tetrabaena socialis</name>
    <dbReference type="NCBI Taxonomy" id="47790"/>
    <lineage>
        <taxon>Eukaryota</taxon>
        <taxon>Viridiplantae</taxon>
        <taxon>Chlorophyta</taxon>
        <taxon>core chlorophytes</taxon>
        <taxon>Chlorophyceae</taxon>
        <taxon>CS clade</taxon>
        <taxon>Chlamydomonadales</taxon>
        <taxon>Tetrabaenaceae</taxon>
        <taxon>Tetrabaena</taxon>
    </lineage>
</organism>
<name>A0A2J8A5L4_9CHLO</name>
<comment type="subcellular location">
    <subcellularLocation>
        <location evidence="1">Nucleus</location>
    </subcellularLocation>
</comment>
<evidence type="ECO:0000313" key="10">
    <source>
        <dbReference type="EMBL" id="PNH07814.1"/>
    </source>
</evidence>